<gene>
    <name evidence="3 7" type="primary">coaBC</name>
    <name evidence="7" type="ORF">OW157_02970</name>
</gene>
<dbReference type="SUPFAM" id="SSF102645">
    <property type="entry name" value="CoaB-like"/>
    <property type="match status" value="1"/>
</dbReference>
<comment type="catalytic activity">
    <reaction evidence="3 4">
        <text>N-[(R)-4-phosphopantothenoyl]-L-cysteine + H(+) = (R)-4'-phosphopantetheine + CO2</text>
        <dbReference type="Rhea" id="RHEA:16793"/>
        <dbReference type="ChEBI" id="CHEBI:15378"/>
        <dbReference type="ChEBI" id="CHEBI:16526"/>
        <dbReference type="ChEBI" id="CHEBI:59458"/>
        <dbReference type="ChEBI" id="CHEBI:61723"/>
        <dbReference type="EC" id="4.1.1.36"/>
    </reaction>
</comment>
<keyword evidence="2 3" id="KW-0456">Lyase</keyword>
<comment type="caution">
    <text evidence="7">The sequence shown here is derived from an EMBL/GenBank/DDBJ whole genome shotgun (WGS) entry which is preliminary data.</text>
</comment>
<dbReference type="InterPro" id="IPR036551">
    <property type="entry name" value="Flavin_trans-like"/>
</dbReference>
<evidence type="ECO:0000256" key="1">
    <source>
        <dbReference type="ARBA" id="ARBA00022793"/>
    </source>
</evidence>
<dbReference type="GO" id="GO:0046872">
    <property type="term" value="F:metal ion binding"/>
    <property type="evidence" value="ECO:0007669"/>
    <property type="project" value="UniProtKB-KW"/>
</dbReference>
<dbReference type="NCBIfam" id="TIGR00521">
    <property type="entry name" value="coaBC_dfp"/>
    <property type="match status" value="1"/>
</dbReference>
<feature type="binding site" evidence="3">
    <location>
        <position position="283"/>
    </location>
    <ligand>
        <name>CTP</name>
        <dbReference type="ChEBI" id="CHEBI:37563"/>
    </ligand>
</feature>
<dbReference type="InterPro" id="IPR003382">
    <property type="entry name" value="Flavoprotein"/>
</dbReference>
<dbReference type="SUPFAM" id="SSF52507">
    <property type="entry name" value="Homo-oligomeric flavin-containing Cys decarboxylases, HFCD"/>
    <property type="match status" value="1"/>
</dbReference>
<dbReference type="EC" id="6.3.2.5" evidence="3"/>
<feature type="region of interest" description="Phosphopantothenate--cysteine ligase" evidence="3">
    <location>
        <begin position="193"/>
        <end position="407"/>
    </location>
</feature>
<dbReference type="GO" id="GO:0015937">
    <property type="term" value="P:coenzyme A biosynthetic process"/>
    <property type="evidence" value="ECO:0007669"/>
    <property type="project" value="UniProtKB-UniRule"/>
</dbReference>
<dbReference type="AlphaFoldDB" id="A0A9X3FPL2"/>
<dbReference type="EC" id="4.1.1.36" evidence="3"/>
<dbReference type="InterPro" id="IPR035929">
    <property type="entry name" value="CoaB-like_sf"/>
</dbReference>
<keyword evidence="8" id="KW-1185">Reference proteome</keyword>
<keyword evidence="3" id="KW-0460">Magnesium</keyword>
<dbReference type="InterPro" id="IPR007085">
    <property type="entry name" value="DNA/pantothenate-metab_flavo_C"/>
</dbReference>
<dbReference type="GO" id="GO:0071513">
    <property type="term" value="C:phosphopantothenoylcysteine decarboxylase complex"/>
    <property type="evidence" value="ECO:0007669"/>
    <property type="project" value="TreeGrafter"/>
</dbReference>
<dbReference type="PANTHER" id="PTHR14359:SF6">
    <property type="entry name" value="PHOSPHOPANTOTHENOYLCYSTEINE DECARBOXYLASE"/>
    <property type="match status" value="1"/>
</dbReference>
<dbReference type="Proteomes" id="UP001146670">
    <property type="component" value="Unassembled WGS sequence"/>
</dbReference>
<dbReference type="EMBL" id="JAPRFR010000001">
    <property type="protein sequence ID" value="MCZ0725529.1"/>
    <property type="molecule type" value="Genomic_DNA"/>
</dbReference>
<comment type="cofactor">
    <cofactor evidence="3">
        <name>FMN</name>
        <dbReference type="ChEBI" id="CHEBI:58210"/>
    </cofactor>
    <text evidence="3">Binds 1 FMN per subunit.</text>
</comment>
<comment type="pathway">
    <text evidence="3 4">Cofactor biosynthesis; coenzyme A biosynthesis; CoA from (R)-pantothenate: step 3/5.</text>
</comment>
<feature type="domain" description="Flavoprotein" evidence="5">
    <location>
        <begin position="5"/>
        <end position="172"/>
    </location>
</feature>
<feature type="binding site" evidence="3">
    <location>
        <begin position="313"/>
        <end position="316"/>
    </location>
    <ligand>
        <name>CTP</name>
        <dbReference type="ChEBI" id="CHEBI:37563"/>
    </ligand>
</feature>
<dbReference type="InterPro" id="IPR005252">
    <property type="entry name" value="CoaBC"/>
</dbReference>
<feature type="binding site" evidence="3">
    <location>
        <position position="347"/>
    </location>
    <ligand>
        <name>CTP</name>
        <dbReference type="ChEBI" id="CHEBI:37563"/>
    </ligand>
</feature>
<keyword evidence="1 3" id="KW-0210">Decarboxylase</keyword>
<comment type="caution">
    <text evidence="3">Lacks conserved residue(s) required for the propagation of feature annotation.</text>
</comment>
<evidence type="ECO:0000313" key="7">
    <source>
        <dbReference type="EMBL" id="MCZ0725529.1"/>
    </source>
</evidence>
<proteinExistence type="inferred from homology"/>
<reference evidence="7" key="1">
    <citation type="submission" date="2022-12" db="EMBL/GenBank/DDBJ databases">
        <title>Description and comparative metabolic analysis of Aerococcus sp. nov., isolated from the feces of a pig.</title>
        <authorList>
            <person name="Chang Y.-H."/>
        </authorList>
    </citation>
    <scope>NUCLEOTIDE SEQUENCE</scope>
    <source>
        <strain evidence="7">YH-aer222</strain>
    </source>
</reference>
<dbReference type="HAMAP" id="MF_02225">
    <property type="entry name" value="CoaBC"/>
    <property type="match status" value="1"/>
</dbReference>
<evidence type="ECO:0000256" key="2">
    <source>
        <dbReference type="ARBA" id="ARBA00023239"/>
    </source>
</evidence>
<feature type="region of interest" description="Phosphopantothenoylcysteine decarboxylase" evidence="3">
    <location>
        <begin position="1"/>
        <end position="192"/>
    </location>
</feature>
<dbReference type="GO" id="GO:0010181">
    <property type="term" value="F:FMN binding"/>
    <property type="evidence" value="ECO:0007669"/>
    <property type="project" value="UniProtKB-UniRule"/>
</dbReference>
<feature type="binding site" evidence="3">
    <location>
        <position position="329"/>
    </location>
    <ligand>
        <name>CTP</name>
        <dbReference type="ChEBI" id="CHEBI:37563"/>
    </ligand>
</feature>
<dbReference type="Gene3D" id="3.40.50.1950">
    <property type="entry name" value="Flavin prenyltransferase-like"/>
    <property type="match status" value="1"/>
</dbReference>
<feature type="binding site" evidence="3">
    <location>
        <position position="343"/>
    </location>
    <ligand>
        <name>CTP</name>
        <dbReference type="ChEBI" id="CHEBI:37563"/>
    </ligand>
</feature>
<dbReference type="Gene3D" id="3.40.50.10300">
    <property type="entry name" value="CoaB-like"/>
    <property type="match status" value="1"/>
</dbReference>
<feature type="binding site" evidence="3">
    <location>
        <position position="293"/>
    </location>
    <ligand>
        <name>CTP</name>
        <dbReference type="ChEBI" id="CHEBI:37563"/>
    </ligand>
</feature>
<name>A0A9X3FPL2_9LACT</name>
<evidence type="ECO:0000259" key="6">
    <source>
        <dbReference type="Pfam" id="PF04127"/>
    </source>
</evidence>
<dbReference type="GO" id="GO:0004632">
    <property type="term" value="F:phosphopantothenate--cysteine ligase activity"/>
    <property type="evidence" value="ECO:0007669"/>
    <property type="project" value="UniProtKB-UniRule"/>
</dbReference>
<comment type="similarity">
    <text evidence="3 4">In the N-terminal section; belongs to the HFCD (homo-oligomeric flavin containing Cys decarboxylase) superfamily.</text>
</comment>
<protein>
    <recommendedName>
        <fullName evidence="3">Coenzyme A biosynthesis bifunctional protein CoaBC</fullName>
    </recommendedName>
    <alternativeName>
        <fullName evidence="3">DNA/pantothenate metabolism flavoprotein</fullName>
    </alternativeName>
    <alternativeName>
        <fullName evidence="3">Phosphopantothenoylcysteine synthetase/decarboxylase</fullName>
        <shortName evidence="3">PPCS-PPCDC</shortName>
    </alternativeName>
    <domain>
        <recommendedName>
            <fullName evidence="3">Phosphopantothenoylcysteine decarboxylase</fullName>
            <shortName evidence="3">PPC decarboxylase</shortName>
            <shortName evidence="3">PPC-DC</shortName>
            <ecNumber evidence="3">4.1.1.36</ecNumber>
        </recommendedName>
        <alternativeName>
            <fullName evidence="3">CoaC</fullName>
        </alternativeName>
    </domain>
    <domain>
        <recommendedName>
            <fullName evidence="3">Phosphopantothenate--cysteine ligase</fullName>
            <ecNumber evidence="3">6.3.2.5</ecNumber>
        </recommendedName>
        <alternativeName>
            <fullName evidence="3">CoaB</fullName>
        </alternativeName>
        <alternativeName>
            <fullName evidence="3">Phosphopantothenoylcysteine synthetase</fullName>
            <shortName evidence="3">PPC synthetase</shortName>
            <shortName evidence="3">PPC-S</shortName>
        </alternativeName>
    </domain>
</protein>
<dbReference type="RefSeq" id="WP_268751845.1">
    <property type="nucleotide sequence ID" value="NZ_JAPRFQ010000001.1"/>
</dbReference>
<comment type="cofactor">
    <cofactor evidence="3">
        <name>Mg(2+)</name>
        <dbReference type="ChEBI" id="CHEBI:18420"/>
    </cofactor>
</comment>
<evidence type="ECO:0000256" key="4">
    <source>
        <dbReference type="RuleBase" id="RU364078"/>
    </source>
</evidence>
<evidence type="ECO:0000313" key="8">
    <source>
        <dbReference type="Proteomes" id="UP001146670"/>
    </source>
</evidence>
<comment type="pathway">
    <text evidence="3 4">Cofactor biosynthesis; coenzyme A biosynthesis; CoA from (R)-pantothenate: step 2/5.</text>
</comment>
<accession>A0A9X3FPL2</accession>
<organism evidence="7 8">
    <name type="scientific">Aerococcus kribbianus</name>
    <dbReference type="NCBI Taxonomy" id="2999064"/>
    <lineage>
        <taxon>Bacteria</taxon>
        <taxon>Bacillati</taxon>
        <taxon>Bacillota</taxon>
        <taxon>Bacilli</taxon>
        <taxon>Lactobacillales</taxon>
        <taxon>Aerococcaceae</taxon>
        <taxon>Aerococcus</taxon>
    </lineage>
</organism>
<dbReference type="GO" id="GO:0015941">
    <property type="term" value="P:pantothenate catabolic process"/>
    <property type="evidence" value="ECO:0007669"/>
    <property type="project" value="InterPro"/>
</dbReference>
<keyword evidence="3 4" id="KW-0285">Flavoprotein</keyword>
<keyword evidence="3 4" id="KW-0436">Ligase</keyword>
<keyword evidence="3 4" id="KW-0288">FMN</keyword>
<comment type="catalytic activity">
    <reaction evidence="3 4">
        <text>(R)-4'-phosphopantothenate + L-cysteine + CTP = N-[(R)-4-phosphopantothenoyl]-L-cysteine + CMP + diphosphate + H(+)</text>
        <dbReference type="Rhea" id="RHEA:19397"/>
        <dbReference type="ChEBI" id="CHEBI:10986"/>
        <dbReference type="ChEBI" id="CHEBI:15378"/>
        <dbReference type="ChEBI" id="CHEBI:33019"/>
        <dbReference type="ChEBI" id="CHEBI:35235"/>
        <dbReference type="ChEBI" id="CHEBI:37563"/>
        <dbReference type="ChEBI" id="CHEBI:59458"/>
        <dbReference type="ChEBI" id="CHEBI:60377"/>
        <dbReference type="EC" id="6.3.2.5"/>
    </reaction>
</comment>
<keyword evidence="3" id="KW-0479">Metal-binding</keyword>
<dbReference type="GO" id="GO:0004633">
    <property type="term" value="F:phosphopantothenoylcysteine decarboxylase activity"/>
    <property type="evidence" value="ECO:0007669"/>
    <property type="project" value="UniProtKB-UniRule"/>
</dbReference>
<feature type="domain" description="DNA/pantothenate metabolism flavoprotein C-terminal" evidence="6">
    <location>
        <begin position="188"/>
        <end position="398"/>
    </location>
</feature>
<comment type="function">
    <text evidence="4">Catalyzes two steps in the biosynthesis of coenzyme A. In the first step cysteine is conjugated to 4'-phosphopantothenate to form 4-phosphopantothenoylcysteine, in the latter compound is decarboxylated to form 4'-phosphopantotheine.</text>
</comment>
<evidence type="ECO:0000256" key="3">
    <source>
        <dbReference type="HAMAP-Rule" id="MF_02225"/>
    </source>
</evidence>
<comment type="similarity">
    <text evidence="3 4">In the C-terminal section; belongs to the PPC synthetase family.</text>
</comment>
<sequence length="407" mass="43718">MLAGKHIVVAISGGIAAYKVPMFVRALIKAGAQVRVTMTPQAQRFVTSETLAVLSKYPVLVEGQDYPEMVGHVALADWADAMVLLPATANSLTALATGRADNEMLSSLMASHSPLLLVPAMNHNMWQKASLQRQIAQLRKDGYYVIEPAYGFLAEGYQGKGRMPETDQVFQALSALMAIETVGFDQKLQGKRVLVSAGGTREALDPVRYLSNHSSGKMGIAIAHVAAMLGAEVSLVRTESTLNLPVLPSIDTITVSSAVELNDAMTMQEGQADIIIMAAAVSDYRAEEVAGQKMKKDKTQSKNRLNLSLVENPDILANLPKANHYVVGFAAETQDVVAYAQAKLQTKGADMIVANDVSDRSIGFASEDNAAYLVTQTEVKALEKSNKMIIASQILAAVLIDSRAKKK</sequence>
<comment type="function">
    <text evidence="3">Catalyzes two sequential steps in the biosynthesis of coenzyme A. In the first step cysteine is conjugated to 4'-phosphopantothenate to form 4-phosphopantothenoylcysteine. In the second step the latter compound is decarboxylated to form 4'-phosphopantotheine.</text>
</comment>
<evidence type="ECO:0000259" key="5">
    <source>
        <dbReference type="Pfam" id="PF02441"/>
    </source>
</evidence>
<keyword evidence="3" id="KW-0511">Multifunctional enzyme</keyword>
<dbReference type="Pfam" id="PF04127">
    <property type="entry name" value="DFP"/>
    <property type="match status" value="1"/>
</dbReference>
<dbReference type="Pfam" id="PF02441">
    <property type="entry name" value="Flavoprotein"/>
    <property type="match status" value="1"/>
</dbReference>
<dbReference type="PANTHER" id="PTHR14359">
    <property type="entry name" value="HOMO-OLIGOMERIC FLAVIN CONTAINING CYS DECARBOXYLASE FAMILY"/>
    <property type="match status" value="1"/>
</dbReference>